<dbReference type="Proteomes" id="UP001314170">
    <property type="component" value="Unassembled WGS sequence"/>
</dbReference>
<gene>
    <name evidence="1" type="ORF">DCAF_LOCUS7640</name>
</gene>
<name>A0AAV1RBJ4_9ROSI</name>
<accession>A0AAV1RBJ4</accession>
<keyword evidence="2" id="KW-1185">Reference proteome</keyword>
<protein>
    <submittedName>
        <fullName evidence="1">Uncharacterized protein</fullName>
    </submittedName>
</protein>
<dbReference type="EMBL" id="CAWUPB010000913">
    <property type="protein sequence ID" value="CAK7329875.1"/>
    <property type="molecule type" value="Genomic_DNA"/>
</dbReference>
<sequence>MAYGGGLDACLASGINQLDEGGKDRDPFRKQKLMGRDQHEAGLSILTKHDHILAA</sequence>
<proteinExistence type="predicted"/>
<evidence type="ECO:0000313" key="2">
    <source>
        <dbReference type="Proteomes" id="UP001314170"/>
    </source>
</evidence>
<comment type="caution">
    <text evidence="1">The sequence shown here is derived from an EMBL/GenBank/DDBJ whole genome shotgun (WGS) entry which is preliminary data.</text>
</comment>
<dbReference type="AlphaFoldDB" id="A0AAV1RBJ4"/>
<evidence type="ECO:0000313" key="1">
    <source>
        <dbReference type="EMBL" id="CAK7329875.1"/>
    </source>
</evidence>
<organism evidence="1 2">
    <name type="scientific">Dovyalis caffra</name>
    <dbReference type="NCBI Taxonomy" id="77055"/>
    <lineage>
        <taxon>Eukaryota</taxon>
        <taxon>Viridiplantae</taxon>
        <taxon>Streptophyta</taxon>
        <taxon>Embryophyta</taxon>
        <taxon>Tracheophyta</taxon>
        <taxon>Spermatophyta</taxon>
        <taxon>Magnoliopsida</taxon>
        <taxon>eudicotyledons</taxon>
        <taxon>Gunneridae</taxon>
        <taxon>Pentapetalae</taxon>
        <taxon>rosids</taxon>
        <taxon>fabids</taxon>
        <taxon>Malpighiales</taxon>
        <taxon>Salicaceae</taxon>
        <taxon>Flacourtieae</taxon>
        <taxon>Dovyalis</taxon>
    </lineage>
</organism>
<reference evidence="1 2" key="1">
    <citation type="submission" date="2024-01" db="EMBL/GenBank/DDBJ databases">
        <authorList>
            <person name="Waweru B."/>
        </authorList>
    </citation>
    <scope>NUCLEOTIDE SEQUENCE [LARGE SCALE GENOMIC DNA]</scope>
</reference>